<dbReference type="CDD" id="cd00078">
    <property type="entry name" value="HECTc"/>
    <property type="match status" value="1"/>
</dbReference>
<dbReference type="PROSITE" id="PS50237">
    <property type="entry name" value="HECT"/>
    <property type="match status" value="1"/>
</dbReference>
<dbReference type="InterPro" id="IPR000569">
    <property type="entry name" value="HECT_dom"/>
</dbReference>
<evidence type="ECO:0000256" key="8">
    <source>
        <dbReference type="ARBA" id="ARBA00022833"/>
    </source>
</evidence>
<evidence type="ECO:0000256" key="9">
    <source>
        <dbReference type="PROSITE-ProRule" id="PRU00104"/>
    </source>
</evidence>
<dbReference type="STRING" id="112090.W4FYX6"/>
<dbReference type="Gene3D" id="3.90.1750.10">
    <property type="entry name" value="Hect, E3 ligase catalytic domains"/>
    <property type="match status" value="1"/>
</dbReference>
<dbReference type="Gene3D" id="3.30.2410.10">
    <property type="entry name" value="Hect, E3 ligase catalytic domain"/>
    <property type="match status" value="1"/>
</dbReference>
<evidence type="ECO:0000256" key="6">
    <source>
        <dbReference type="ARBA" id="ARBA00022771"/>
    </source>
</evidence>
<evidence type="ECO:0000256" key="3">
    <source>
        <dbReference type="ARBA" id="ARBA00012485"/>
    </source>
</evidence>
<evidence type="ECO:0000256" key="2">
    <source>
        <dbReference type="ARBA" id="ARBA00004906"/>
    </source>
</evidence>
<accession>W4FYX6</accession>
<keyword evidence="11" id="KW-0812">Transmembrane</keyword>
<evidence type="ECO:0000256" key="7">
    <source>
        <dbReference type="ARBA" id="ARBA00022786"/>
    </source>
</evidence>
<evidence type="ECO:0000313" key="14">
    <source>
        <dbReference type="EMBL" id="ETV72680.1"/>
    </source>
</evidence>
<keyword evidence="11" id="KW-1133">Transmembrane helix</keyword>
<feature type="active site" description="Glycyl thioester intermediate" evidence="9">
    <location>
        <position position="673"/>
    </location>
</feature>
<evidence type="ECO:0000259" key="12">
    <source>
        <dbReference type="PROSITE" id="PS50199"/>
    </source>
</evidence>
<dbReference type="SMART" id="SM00119">
    <property type="entry name" value="HECTc"/>
    <property type="match status" value="1"/>
</dbReference>
<dbReference type="Pfam" id="PF00632">
    <property type="entry name" value="HECT"/>
    <property type="match status" value="1"/>
</dbReference>
<dbReference type="PANTHER" id="PTHR11254:SF440">
    <property type="entry name" value="E3 UBIQUITIN-PROTEIN LIGASE NEDD-4"/>
    <property type="match status" value="1"/>
</dbReference>
<dbReference type="GeneID" id="20814421"/>
<dbReference type="GO" id="GO:0005737">
    <property type="term" value="C:cytoplasm"/>
    <property type="evidence" value="ECO:0007669"/>
    <property type="project" value="TreeGrafter"/>
</dbReference>
<keyword evidence="11" id="KW-0472">Membrane</keyword>
<organism evidence="14">
    <name type="scientific">Aphanomyces astaci</name>
    <name type="common">Crayfish plague agent</name>
    <dbReference type="NCBI Taxonomy" id="112090"/>
    <lineage>
        <taxon>Eukaryota</taxon>
        <taxon>Sar</taxon>
        <taxon>Stramenopiles</taxon>
        <taxon>Oomycota</taxon>
        <taxon>Saprolegniomycetes</taxon>
        <taxon>Saprolegniales</taxon>
        <taxon>Verrucalvaceae</taxon>
        <taxon>Aphanomyces</taxon>
    </lineage>
</organism>
<evidence type="ECO:0000256" key="4">
    <source>
        <dbReference type="ARBA" id="ARBA00022679"/>
    </source>
</evidence>
<keyword evidence="7 9" id="KW-0833">Ubl conjugation pathway</keyword>
<protein>
    <recommendedName>
        <fullName evidence="3">HECT-type E3 ubiquitin transferase</fullName>
        <ecNumber evidence="3">2.3.2.26</ecNumber>
    </recommendedName>
</protein>
<dbReference type="PROSITE" id="PS01358">
    <property type="entry name" value="ZF_RANBP2_1"/>
    <property type="match status" value="1"/>
</dbReference>
<dbReference type="InterPro" id="IPR035983">
    <property type="entry name" value="Hect_E3_ubiquitin_ligase"/>
</dbReference>
<dbReference type="InterPro" id="IPR001876">
    <property type="entry name" value="Znf_RanBP2"/>
</dbReference>
<proteinExistence type="predicted"/>
<dbReference type="AlphaFoldDB" id="W4FYX6"/>
<keyword evidence="8" id="KW-0862">Zinc</keyword>
<gene>
    <name evidence="14" type="ORF">H257_12425</name>
</gene>
<evidence type="ECO:0000256" key="10">
    <source>
        <dbReference type="PROSITE-ProRule" id="PRU00322"/>
    </source>
</evidence>
<feature type="domain" description="HECT" evidence="13">
    <location>
        <begin position="368"/>
        <end position="706"/>
    </location>
</feature>
<dbReference type="EMBL" id="KI913153">
    <property type="protein sequence ID" value="ETV72680.1"/>
    <property type="molecule type" value="Genomic_DNA"/>
</dbReference>
<dbReference type="InterPro" id="IPR050409">
    <property type="entry name" value="E3_ubiq-protein_ligase"/>
</dbReference>
<dbReference type="Gene3D" id="3.30.2160.10">
    <property type="entry name" value="Hect, E3 ligase catalytic domain"/>
    <property type="match status" value="1"/>
</dbReference>
<keyword evidence="5" id="KW-0479">Metal-binding</keyword>
<dbReference type="VEuPathDB" id="FungiDB:H257_12425"/>
<reference evidence="14" key="1">
    <citation type="submission" date="2013-12" db="EMBL/GenBank/DDBJ databases">
        <title>The Genome Sequence of Aphanomyces astaci APO3.</title>
        <authorList>
            <consortium name="The Broad Institute Genomics Platform"/>
            <person name="Russ C."/>
            <person name="Tyler B."/>
            <person name="van West P."/>
            <person name="Dieguez-Uribeondo J."/>
            <person name="Young S.K."/>
            <person name="Zeng Q."/>
            <person name="Gargeya S."/>
            <person name="Fitzgerald M."/>
            <person name="Abouelleil A."/>
            <person name="Alvarado L."/>
            <person name="Chapman S.B."/>
            <person name="Gainer-Dewar J."/>
            <person name="Goldberg J."/>
            <person name="Griggs A."/>
            <person name="Gujja S."/>
            <person name="Hansen M."/>
            <person name="Howarth C."/>
            <person name="Imamovic A."/>
            <person name="Ireland A."/>
            <person name="Larimer J."/>
            <person name="McCowan C."/>
            <person name="Murphy C."/>
            <person name="Pearson M."/>
            <person name="Poon T.W."/>
            <person name="Priest M."/>
            <person name="Roberts A."/>
            <person name="Saif S."/>
            <person name="Shea T."/>
            <person name="Sykes S."/>
            <person name="Wortman J."/>
            <person name="Nusbaum C."/>
            <person name="Birren B."/>
        </authorList>
    </citation>
    <scope>NUCLEOTIDE SEQUENCE [LARGE SCALE GENOMIC DNA]</scope>
    <source>
        <strain evidence="14">APO3</strain>
    </source>
</reference>
<dbReference type="GO" id="GO:0061630">
    <property type="term" value="F:ubiquitin protein ligase activity"/>
    <property type="evidence" value="ECO:0007669"/>
    <property type="project" value="UniProtKB-EC"/>
</dbReference>
<keyword evidence="6 10" id="KW-0863">Zinc-finger</keyword>
<name>W4FYX6_APHAT</name>
<dbReference type="GO" id="GO:0008270">
    <property type="term" value="F:zinc ion binding"/>
    <property type="evidence" value="ECO:0007669"/>
    <property type="project" value="UniProtKB-KW"/>
</dbReference>
<dbReference type="EC" id="2.3.2.26" evidence="3"/>
<feature type="transmembrane region" description="Helical" evidence="11">
    <location>
        <begin position="20"/>
        <end position="44"/>
    </location>
</feature>
<dbReference type="SUPFAM" id="SSF56204">
    <property type="entry name" value="Hect, E3 ligase catalytic domain"/>
    <property type="match status" value="1"/>
</dbReference>
<comment type="catalytic activity">
    <reaction evidence="1">
        <text>S-ubiquitinyl-[E2 ubiquitin-conjugating enzyme]-L-cysteine + [acceptor protein]-L-lysine = [E2 ubiquitin-conjugating enzyme]-L-cysteine + N(6)-ubiquitinyl-[acceptor protein]-L-lysine.</text>
        <dbReference type="EC" id="2.3.2.26"/>
    </reaction>
</comment>
<dbReference type="PANTHER" id="PTHR11254">
    <property type="entry name" value="HECT DOMAIN UBIQUITIN-PROTEIN LIGASE"/>
    <property type="match status" value="1"/>
</dbReference>
<evidence type="ECO:0000259" key="13">
    <source>
        <dbReference type="PROSITE" id="PS50237"/>
    </source>
</evidence>
<dbReference type="FunFam" id="3.30.2410.10:FF:000009">
    <property type="entry name" value="Probable E3 ubiquitin-protein ligase HECTD2"/>
    <property type="match status" value="1"/>
</dbReference>
<evidence type="ECO:0000256" key="1">
    <source>
        <dbReference type="ARBA" id="ARBA00000885"/>
    </source>
</evidence>
<dbReference type="InterPro" id="IPR036443">
    <property type="entry name" value="Znf_RanBP2_sf"/>
</dbReference>
<evidence type="ECO:0000256" key="11">
    <source>
        <dbReference type="SAM" id="Phobius"/>
    </source>
</evidence>
<comment type="pathway">
    <text evidence="2">Protein modification; protein ubiquitination.</text>
</comment>
<dbReference type="GO" id="GO:0016567">
    <property type="term" value="P:protein ubiquitination"/>
    <property type="evidence" value="ECO:0007669"/>
    <property type="project" value="TreeGrafter"/>
</dbReference>
<dbReference type="OrthoDB" id="8068875at2759"/>
<sequence>MTHASALHERDETTDMTTTTMYLAVITGTVLALLVLGYGVRFYLSRRRHGDSYRNLDFGAATMSRGDVLQREDLEESFVEEGRIEWQCVVCAHMNHPDKSICALCGATEVMATHPSNATSAMLTSSLLTKSFLMHSFLDGVVDEDGHPCPPSSSSTRHPIPRLSLPEARQRALVYRRNNMQLTQRQRQAKRRRLWQRAQLPTGEYVWVRTATFVNAHGNRDDTFLVAMAAAAQSNPSKQQLSQATTPATLHSKESLDEMLHRKNAASFGYIVKQNKETGDLAWSRASLPGRQHLEDIDEDLTDEGGHEVDVEGTMALPFTAKKTWFVKRIKQLVTLRVDSMFAIRVRRQFIFEDSVKLLQHSIVAGRIREYMHISFEGEEGLDAGGILREWYLLVCHEVFSATLGLFSTTHAENQSYWINPASALSMGPRHLEYFRFVGHLLGRGIQEGLVLNAYLSLPLLKHILGVPISFSDLEYLDQDLYKSCVYVRDHTGMDALSLTFSMMGNHGEEIDLKPNGRHIDVTDANKLEYLSLVLEYKMLGSIAPQLKELLLGLYEVIPRSMLSVFDYQELEFFMCGLPNISVPDWRKNTTVRFFRDHSDQQHEVLEWFWAVVEGFNDVERGRLLQFATGSSRLPVEGFKGLTSSGGQIYPFSIQMVDRGPPPAGMCPKAHTCFNRIDLPLYHNLDELENYLSLVIQMEITGFGME</sequence>
<dbReference type="RefSeq" id="XP_009837908.1">
    <property type="nucleotide sequence ID" value="XM_009839606.1"/>
</dbReference>
<feature type="domain" description="RanBP2-type" evidence="12">
    <location>
        <begin position="80"/>
        <end position="111"/>
    </location>
</feature>
<evidence type="ECO:0000256" key="5">
    <source>
        <dbReference type="ARBA" id="ARBA00022723"/>
    </source>
</evidence>
<keyword evidence="4" id="KW-0808">Transferase</keyword>
<dbReference type="SUPFAM" id="SSF90209">
    <property type="entry name" value="Ran binding protein zinc finger-like"/>
    <property type="match status" value="1"/>
</dbReference>
<dbReference type="PROSITE" id="PS50199">
    <property type="entry name" value="ZF_RANBP2_2"/>
    <property type="match status" value="1"/>
</dbReference>
<dbReference type="GO" id="GO:0006511">
    <property type="term" value="P:ubiquitin-dependent protein catabolic process"/>
    <property type="evidence" value="ECO:0007669"/>
    <property type="project" value="TreeGrafter"/>
</dbReference>